<dbReference type="AlphaFoldDB" id="A0A7G1G8Z7"/>
<dbReference type="EMBL" id="AP018746">
    <property type="protein sequence ID" value="BBE81369.1"/>
    <property type="molecule type" value="Genomic_DNA"/>
</dbReference>
<protein>
    <submittedName>
        <fullName evidence="2">Uncharacterized protein</fullName>
    </submittedName>
</protein>
<name>A0A7G1G8Z7_ECOLX</name>
<sequence>MSKGNKMLINRIAVIGLAVVAAATQAGVPPVKFFYRDTVPVSITLDEPATGCSMAGVIVHPVDRPAAKVAWFSERICGKKRYPVSFISDEISAPHNVIHKGEKFHVTPRLRSISWTRKTSN</sequence>
<organism evidence="2">
    <name type="scientific">Escherichia coli</name>
    <dbReference type="NCBI Taxonomy" id="562"/>
    <lineage>
        <taxon>Bacteria</taxon>
        <taxon>Pseudomonadati</taxon>
        <taxon>Pseudomonadota</taxon>
        <taxon>Gammaproteobacteria</taxon>
        <taxon>Enterobacterales</taxon>
        <taxon>Enterobacteriaceae</taxon>
        <taxon>Escherichia</taxon>
    </lineage>
</organism>
<keyword evidence="1" id="KW-0732">Signal</keyword>
<geneLocation type="plasmid" evidence="2">
    <name>pMRY14-229ECO_3</name>
</geneLocation>
<feature type="chain" id="PRO_5028983339" evidence="1">
    <location>
        <begin position="27"/>
        <end position="121"/>
    </location>
</feature>
<feature type="signal peptide" evidence="1">
    <location>
        <begin position="1"/>
        <end position="26"/>
    </location>
</feature>
<dbReference type="RefSeq" id="WP_251120574.1">
    <property type="nucleotide sequence ID" value="NZ_AP018746.1"/>
</dbReference>
<accession>A0A7G1G8Z7</accession>
<reference evidence="2" key="1">
    <citation type="journal article" date="2020" name="Sci. Rep.">
        <title>A prolonged multispecies outbreak of IMP-6 carbapenemase-producing Enterobacterales due to horizontal transmission of the IncN plasmid.</title>
        <authorList>
            <person name="Yamagishi T."/>
            <person name="Matsui M."/>
            <person name="Sekizuka T."/>
            <person name="Ito H."/>
            <person name="Fukusumi M."/>
            <person name="Uehira T."/>
            <person name="Tsubokura M."/>
            <person name="Ogawa Y."/>
            <person name="Miyamoto A."/>
            <person name="Nakamori S."/>
            <person name="Tawa A."/>
            <person name="Yoshimura T."/>
            <person name="Yoshida H."/>
            <person name="Hirokawa H."/>
            <person name="Suzuki S."/>
            <person name="Matsui T."/>
            <person name="Shibayama K."/>
            <person name="Kuroda M."/>
            <person name="Oishi K."/>
        </authorList>
    </citation>
    <scope>NUCLEOTIDE SEQUENCE</scope>
    <source>
        <strain evidence="2">MRY14-229</strain>
        <plasmid evidence="2">pMRY14-229ECO_3</plasmid>
    </source>
</reference>
<evidence type="ECO:0000256" key="1">
    <source>
        <dbReference type="SAM" id="SignalP"/>
    </source>
</evidence>
<keyword evidence="2" id="KW-0614">Plasmid</keyword>
<proteinExistence type="predicted"/>
<evidence type="ECO:0000313" key="2">
    <source>
        <dbReference type="EMBL" id="BBE81369.1"/>
    </source>
</evidence>